<gene>
    <name evidence="1" type="ORF">METZ01_LOCUS67822</name>
</gene>
<reference evidence="1" key="1">
    <citation type="submission" date="2018-05" db="EMBL/GenBank/DDBJ databases">
        <authorList>
            <person name="Lanie J.A."/>
            <person name="Ng W.-L."/>
            <person name="Kazmierczak K.M."/>
            <person name="Andrzejewski T.M."/>
            <person name="Davidsen T.M."/>
            <person name="Wayne K.J."/>
            <person name="Tettelin H."/>
            <person name="Glass J.I."/>
            <person name="Rusch D."/>
            <person name="Podicherti R."/>
            <person name="Tsui H.-C.T."/>
            <person name="Winkler M.E."/>
        </authorList>
    </citation>
    <scope>NUCLEOTIDE SEQUENCE</scope>
</reference>
<dbReference type="EMBL" id="UINC01004525">
    <property type="protein sequence ID" value="SVA14968.1"/>
    <property type="molecule type" value="Genomic_DNA"/>
</dbReference>
<proteinExistence type="predicted"/>
<evidence type="ECO:0000313" key="1">
    <source>
        <dbReference type="EMBL" id="SVA14968.1"/>
    </source>
</evidence>
<protein>
    <submittedName>
        <fullName evidence="1">Uncharacterized protein</fullName>
    </submittedName>
</protein>
<feature type="non-terminal residue" evidence="1">
    <location>
        <position position="39"/>
    </location>
</feature>
<sequence length="39" mass="4750">VNILKRVAGDSIMSPAFFRQIVMQWTKMSKTLYYWLRNR</sequence>
<organism evidence="1">
    <name type="scientific">marine metagenome</name>
    <dbReference type="NCBI Taxonomy" id="408172"/>
    <lineage>
        <taxon>unclassified sequences</taxon>
        <taxon>metagenomes</taxon>
        <taxon>ecological metagenomes</taxon>
    </lineage>
</organism>
<accession>A0A381THE4</accession>
<name>A0A381THE4_9ZZZZ</name>
<feature type="non-terminal residue" evidence="1">
    <location>
        <position position="1"/>
    </location>
</feature>
<dbReference type="AlphaFoldDB" id="A0A381THE4"/>